<protein>
    <submittedName>
        <fullName evidence="2">Uncharacterized protein</fullName>
    </submittedName>
</protein>
<accession>A0A022Q1H2</accession>
<dbReference type="Proteomes" id="UP000030748">
    <property type="component" value="Unassembled WGS sequence"/>
</dbReference>
<proteinExistence type="predicted"/>
<dbReference type="EMBL" id="KI632253">
    <property type="protein sequence ID" value="EYU20938.1"/>
    <property type="molecule type" value="Genomic_DNA"/>
</dbReference>
<evidence type="ECO:0000313" key="2">
    <source>
        <dbReference type="EMBL" id="EYU20938.1"/>
    </source>
</evidence>
<dbReference type="AlphaFoldDB" id="A0A022Q1H2"/>
<feature type="region of interest" description="Disordered" evidence="1">
    <location>
        <begin position="1"/>
        <end position="25"/>
    </location>
</feature>
<evidence type="ECO:0000256" key="1">
    <source>
        <dbReference type="SAM" id="MobiDB-lite"/>
    </source>
</evidence>
<reference evidence="2 3" key="1">
    <citation type="journal article" date="2013" name="Proc. Natl. Acad. Sci. U.S.A.">
        <title>Fine-scale variation in meiotic recombination in Mimulus inferred from population shotgun sequencing.</title>
        <authorList>
            <person name="Hellsten U."/>
            <person name="Wright K.M."/>
            <person name="Jenkins J."/>
            <person name="Shu S."/>
            <person name="Yuan Y."/>
            <person name="Wessler S.R."/>
            <person name="Schmutz J."/>
            <person name="Willis J.H."/>
            <person name="Rokhsar D.S."/>
        </authorList>
    </citation>
    <scope>NUCLEOTIDE SEQUENCE [LARGE SCALE GENOMIC DNA]</scope>
    <source>
        <strain evidence="3">cv. DUN x IM62</strain>
    </source>
</reference>
<organism evidence="2 3">
    <name type="scientific">Erythranthe guttata</name>
    <name type="common">Yellow monkey flower</name>
    <name type="synonym">Mimulus guttatus</name>
    <dbReference type="NCBI Taxonomy" id="4155"/>
    <lineage>
        <taxon>Eukaryota</taxon>
        <taxon>Viridiplantae</taxon>
        <taxon>Streptophyta</taxon>
        <taxon>Embryophyta</taxon>
        <taxon>Tracheophyta</taxon>
        <taxon>Spermatophyta</taxon>
        <taxon>Magnoliopsida</taxon>
        <taxon>eudicotyledons</taxon>
        <taxon>Gunneridae</taxon>
        <taxon>Pentapetalae</taxon>
        <taxon>asterids</taxon>
        <taxon>lamiids</taxon>
        <taxon>Lamiales</taxon>
        <taxon>Phrymaceae</taxon>
        <taxon>Erythranthe</taxon>
    </lineage>
</organism>
<keyword evidence="3" id="KW-1185">Reference proteome</keyword>
<evidence type="ECO:0000313" key="3">
    <source>
        <dbReference type="Proteomes" id="UP000030748"/>
    </source>
</evidence>
<sequence length="124" mass="13408">MPGRVPPVRPAGSQISARPSPPPRCPHVANKLLPTGWPVPIAARNLLHPGWPVPTIRSPSARRSPVASTLGRVASTLAGPVPNVRKFSDPKKIIKNTRALLAPWSESPAPWLGRCRKSENFPTR</sequence>
<gene>
    <name evidence="2" type="ORF">MIMGU_mgv11b024245mg</name>
</gene>
<name>A0A022Q1H2_ERYGU</name>